<evidence type="ECO:0000256" key="1">
    <source>
        <dbReference type="ARBA" id="ARBA00000085"/>
    </source>
</evidence>
<accession>A0A3B1D0U2</accession>
<gene>
    <name evidence="9" type="ORF">MNBD_NITROSPINAE02-1432</name>
</gene>
<dbReference type="PRINTS" id="PR00344">
    <property type="entry name" value="BCTRLSENSOR"/>
</dbReference>
<evidence type="ECO:0000259" key="8">
    <source>
        <dbReference type="PROSITE" id="PS50113"/>
    </source>
</evidence>
<dbReference type="SUPFAM" id="SSF47384">
    <property type="entry name" value="Homodimeric domain of signal transducing histidine kinase"/>
    <property type="match status" value="1"/>
</dbReference>
<dbReference type="InterPro" id="IPR004358">
    <property type="entry name" value="Sig_transdc_His_kin-like_C"/>
</dbReference>
<feature type="domain" description="PAS" evidence="7">
    <location>
        <begin position="497"/>
        <end position="568"/>
    </location>
</feature>
<dbReference type="GO" id="GO:0000155">
    <property type="term" value="F:phosphorelay sensor kinase activity"/>
    <property type="evidence" value="ECO:0007669"/>
    <property type="project" value="InterPro"/>
</dbReference>
<dbReference type="EC" id="2.7.13.3" evidence="2"/>
<dbReference type="InterPro" id="IPR003594">
    <property type="entry name" value="HATPase_dom"/>
</dbReference>
<dbReference type="InterPro" id="IPR000014">
    <property type="entry name" value="PAS"/>
</dbReference>
<dbReference type="Gene3D" id="3.30.450.20">
    <property type="entry name" value="PAS domain"/>
    <property type="match status" value="3"/>
</dbReference>
<dbReference type="InterPro" id="IPR003661">
    <property type="entry name" value="HisK_dim/P_dom"/>
</dbReference>
<dbReference type="PROSITE" id="PS50109">
    <property type="entry name" value="HIS_KIN"/>
    <property type="match status" value="1"/>
</dbReference>
<dbReference type="Pfam" id="PF00512">
    <property type="entry name" value="HisKA"/>
    <property type="match status" value="1"/>
</dbReference>
<dbReference type="FunFam" id="3.30.565.10:FF:000006">
    <property type="entry name" value="Sensor histidine kinase WalK"/>
    <property type="match status" value="1"/>
</dbReference>
<feature type="domain" description="PAC" evidence="8">
    <location>
        <begin position="570"/>
        <end position="620"/>
    </location>
</feature>
<dbReference type="CDD" id="cd00130">
    <property type="entry name" value="PAS"/>
    <property type="match status" value="3"/>
</dbReference>
<evidence type="ECO:0000256" key="3">
    <source>
        <dbReference type="ARBA" id="ARBA00022553"/>
    </source>
</evidence>
<dbReference type="SMART" id="SM00387">
    <property type="entry name" value="HATPase_c"/>
    <property type="match status" value="1"/>
</dbReference>
<evidence type="ECO:0000256" key="2">
    <source>
        <dbReference type="ARBA" id="ARBA00012438"/>
    </source>
</evidence>
<sequence>DKKTPLHKPDKLLGGSHRSYGFTTLDIQGEKREINFKVSRLDSENGSKGYVIVLNDMTALNKLTETQSQLSAAMEQTIVSILITDIEGNIRYVNPAFEQSSGYTKEEVTGKNPRFLKSGEHPAKFYKDLWKTIRAGHVWEGVFVNKRKDGTLYYDSASISPIFNDRGEITSYVSVKQDITDQKLAEDKLKISEKKTSAILRSVGEGVIVIGTDSRILFVNHELEIIFGYKGKELIGKDVTELMPEKYRDDHLAGMRRNLAKGRATILGKRLEVDGLKKTGEIFPIELRVDETEIELTGERVFSAAIRDITSRKKAEAALRTKTNIVKLLQEISVATNEATTMDEAMYTCLEKICRYTGWEVGHVYMPNEKDILLPTDLWFLKNGKRFGALVKVTMNVTIKPGEGLPGRVYKTGKPAWISDLKKDSNFSRYHKAKDIGVTSGFAFPVLERQKVVAVLEFFSVARANPDESLLNAVGILSTQLGRVTERKRAGEAIKESEEKYRRLFELASDSIIIMDPVTRRIMDANTIAAKRLGYSMKEFLKLKIDDINPPDFDPDTDQPLNELLKGGSVLYERNHKHKDGSLIPVEVSAKLFNYGGRKVIQGFVRDITERKKAEDTLRETAEDLKNVGAFKDKMISVISHDLRSPLTSNIGLLDLSLRSESHPLTPWQRKIITTLRSSAMHQLKLVENLVELSKLHRGAMVVKPKRVRVCDILTESATIIKQIVAEKDIRLVLKPCKDSFVNVDHDKMVQVLNNLLTNAVKFTNRGGVVTLSCKTVGGKRALSVKDTGIGIAPERIEKLFDMTCKTSTFGTDGETGTGLGLSICQEITELNGGKITLKSKLGEGTEALLIFDASP</sequence>
<feature type="domain" description="PAC" evidence="8">
    <location>
        <begin position="269"/>
        <end position="321"/>
    </location>
</feature>
<dbReference type="SUPFAM" id="SSF55781">
    <property type="entry name" value="GAF domain-like"/>
    <property type="match status" value="1"/>
</dbReference>
<dbReference type="EMBL" id="UOGE01000104">
    <property type="protein sequence ID" value="VAX25245.1"/>
    <property type="molecule type" value="Genomic_DNA"/>
</dbReference>
<dbReference type="InterPro" id="IPR000700">
    <property type="entry name" value="PAS-assoc_C"/>
</dbReference>
<keyword evidence="3" id="KW-0597">Phosphoprotein</keyword>
<keyword evidence="5" id="KW-0418">Kinase</keyword>
<dbReference type="CDD" id="cd00082">
    <property type="entry name" value="HisKA"/>
    <property type="match status" value="1"/>
</dbReference>
<name>A0A3B1D0U2_9ZZZZ</name>
<feature type="non-terminal residue" evidence="9">
    <location>
        <position position="1"/>
    </location>
</feature>
<dbReference type="SMART" id="SM00065">
    <property type="entry name" value="GAF"/>
    <property type="match status" value="1"/>
</dbReference>
<dbReference type="Gene3D" id="3.30.450.40">
    <property type="match status" value="1"/>
</dbReference>
<dbReference type="InterPro" id="IPR029016">
    <property type="entry name" value="GAF-like_dom_sf"/>
</dbReference>
<dbReference type="AlphaFoldDB" id="A0A3B1D0U2"/>
<dbReference type="NCBIfam" id="TIGR00229">
    <property type="entry name" value="sensory_box"/>
    <property type="match status" value="3"/>
</dbReference>
<evidence type="ECO:0000259" key="6">
    <source>
        <dbReference type="PROSITE" id="PS50109"/>
    </source>
</evidence>
<evidence type="ECO:0000256" key="5">
    <source>
        <dbReference type="ARBA" id="ARBA00022777"/>
    </source>
</evidence>
<feature type="domain" description="Histidine kinase" evidence="6">
    <location>
        <begin position="638"/>
        <end position="856"/>
    </location>
</feature>
<dbReference type="Pfam" id="PF13426">
    <property type="entry name" value="PAS_9"/>
    <property type="match status" value="3"/>
</dbReference>
<dbReference type="InterPro" id="IPR052162">
    <property type="entry name" value="Sensor_kinase/Photoreceptor"/>
</dbReference>
<dbReference type="Gene3D" id="3.30.565.10">
    <property type="entry name" value="Histidine kinase-like ATPase, C-terminal domain"/>
    <property type="match status" value="1"/>
</dbReference>
<dbReference type="InterPro" id="IPR003018">
    <property type="entry name" value="GAF"/>
</dbReference>
<feature type="domain" description="PAS" evidence="7">
    <location>
        <begin position="192"/>
        <end position="262"/>
    </location>
</feature>
<organism evidence="9">
    <name type="scientific">hydrothermal vent metagenome</name>
    <dbReference type="NCBI Taxonomy" id="652676"/>
    <lineage>
        <taxon>unclassified sequences</taxon>
        <taxon>metagenomes</taxon>
        <taxon>ecological metagenomes</taxon>
    </lineage>
</organism>
<dbReference type="Pfam" id="PF02518">
    <property type="entry name" value="HATPase_c"/>
    <property type="match status" value="1"/>
</dbReference>
<dbReference type="InterPro" id="IPR036097">
    <property type="entry name" value="HisK_dim/P_sf"/>
</dbReference>
<protein>
    <recommendedName>
        <fullName evidence="2">histidine kinase</fullName>
        <ecNumber evidence="2">2.7.13.3</ecNumber>
    </recommendedName>
</protein>
<feature type="domain" description="PAC" evidence="8">
    <location>
        <begin position="137"/>
        <end position="191"/>
    </location>
</feature>
<comment type="catalytic activity">
    <reaction evidence="1">
        <text>ATP + protein L-histidine = ADP + protein N-phospho-L-histidine.</text>
        <dbReference type="EC" id="2.7.13.3"/>
    </reaction>
</comment>
<dbReference type="Gene3D" id="1.10.287.130">
    <property type="match status" value="1"/>
</dbReference>
<evidence type="ECO:0000256" key="4">
    <source>
        <dbReference type="ARBA" id="ARBA00022679"/>
    </source>
</evidence>
<dbReference type="PANTHER" id="PTHR43304:SF1">
    <property type="entry name" value="PAC DOMAIN-CONTAINING PROTEIN"/>
    <property type="match status" value="1"/>
</dbReference>
<evidence type="ECO:0000259" key="7">
    <source>
        <dbReference type="PROSITE" id="PS50112"/>
    </source>
</evidence>
<dbReference type="SMART" id="SM00388">
    <property type="entry name" value="HisKA"/>
    <property type="match status" value="1"/>
</dbReference>
<dbReference type="PANTHER" id="PTHR43304">
    <property type="entry name" value="PHYTOCHROME-LIKE PROTEIN CPH1"/>
    <property type="match status" value="1"/>
</dbReference>
<dbReference type="Pfam" id="PF13185">
    <property type="entry name" value="GAF_2"/>
    <property type="match status" value="1"/>
</dbReference>
<dbReference type="PROSITE" id="PS50112">
    <property type="entry name" value="PAS"/>
    <property type="match status" value="3"/>
</dbReference>
<dbReference type="SUPFAM" id="SSF55785">
    <property type="entry name" value="PYP-like sensor domain (PAS domain)"/>
    <property type="match status" value="3"/>
</dbReference>
<keyword evidence="4" id="KW-0808">Transferase</keyword>
<dbReference type="InterPro" id="IPR035965">
    <property type="entry name" value="PAS-like_dom_sf"/>
</dbReference>
<dbReference type="InterPro" id="IPR005467">
    <property type="entry name" value="His_kinase_dom"/>
</dbReference>
<evidence type="ECO:0000313" key="9">
    <source>
        <dbReference type="EMBL" id="VAX25245.1"/>
    </source>
</evidence>
<dbReference type="PROSITE" id="PS50113">
    <property type="entry name" value="PAC"/>
    <property type="match status" value="3"/>
</dbReference>
<feature type="domain" description="PAS" evidence="7">
    <location>
        <begin position="66"/>
        <end position="112"/>
    </location>
</feature>
<dbReference type="SUPFAM" id="SSF55874">
    <property type="entry name" value="ATPase domain of HSP90 chaperone/DNA topoisomerase II/histidine kinase"/>
    <property type="match status" value="1"/>
</dbReference>
<reference evidence="9" key="1">
    <citation type="submission" date="2018-06" db="EMBL/GenBank/DDBJ databases">
        <authorList>
            <person name="Zhirakovskaya E."/>
        </authorList>
    </citation>
    <scope>NUCLEOTIDE SEQUENCE</scope>
</reference>
<proteinExistence type="predicted"/>
<dbReference type="SMART" id="SM00091">
    <property type="entry name" value="PAS"/>
    <property type="match status" value="3"/>
</dbReference>
<dbReference type="SMART" id="SM00086">
    <property type="entry name" value="PAC"/>
    <property type="match status" value="3"/>
</dbReference>
<dbReference type="InterPro" id="IPR036890">
    <property type="entry name" value="HATPase_C_sf"/>
</dbReference>
<dbReference type="InterPro" id="IPR001610">
    <property type="entry name" value="PAC"/>
</dbReference>